<dbReference type="Pfam" id="PF13912">
    <property type="entry name" value="zf-C2H2_6"/>
    <property type="match status" value="1"/>
</dbReference>
<dbReference type="Pfam" id="PF00096">
    <property type="entry name" value="zf-C2H2"/>
    <property type="match status" value="1"/>
</dbReference>
<dbReference type="InterPro" id="IPR050527">
    <property type="entry name" value="Snail/Krueppel_Znf"/>
</dbReference>
<feature type="domain" description="C2H2-type" evidence="9">
    <location>
        <begin position="120"/>
        <end position="148"/>
    </location>
</feature>
<feature type="chain" id="PRO_5022924276" evidence="8">
    <location>
        <begin position="40"/>
        <end position="235"/>
    </location>
</feature>
<feature type="domain" description="C2H2-type" evidence="9">
    <location>
        <begin position="90"/>
        <end position="118"/>
    </location>
</feature>
<gene>
    <name evidence="10" type="primary">Zbtb49_1</name>
    <name evidence="10" type="ORF">E2C01_003117</name>
</gene>
<organism evidence="10 11">
    <name type="scientific">Portunus trituberculatus</name>
    <name type="common">Swimming crab</name>
    <name type="synonym">Neptunus trituberculatus</name>
    <dbReference type="NCBI Taxonomy" id="210409"/>
    <lineage>
        <taxon>Eukaryota</taxon>
        <taxon>Metazoa</taxon>
        <taxon>Ecdysozoa</taxon>
        <taxon>Arthropoda</taxon>
        <taxon>Crustacea</taxon>
        <taxon>Multicrustacea</taxon>
        <taxon>Malacostraca</taxon>
        <taxon>Eumalacostraca</taxon>
        <taxon>Eucarida</taxon>
        <taxon>Decapoda</taxon>
        <taxon>Pleocyemata</taxon>
        <taxon>Brachyura</taxon>
        <taxon>Eubrachyura</taxon>
        <taxon>Portunoidea</taxon>
        <taxon>Portunidae</taxon>
        <taxon>Portuninae</taxon>
        <taxon>Portunus</taxon>
    </lineage>
</organism>
<dbReference type="Pfam" id="PF05605">
    <property type="entry name" value="zf-Di19"/>
    <property type="match status" value="1"/>
</dbReference>
<feature type="signal peptide" evidence="8">
    <location>
        <begin position="1"/>
        <end position="39"/>
    </location>
</feature>
<dbReference type="GO" id="GO:0000981">
    <property type="term" value="F:DNA-binding transcription factor activity, RNA polymerase II-specific"/>
    <property type="evidence" value="ECO:0007669"/>
    <property type="project" value="TreeGrafter"/>
</dbReference>
<dbReference type="PROSITE" id="PS50157">
    <property type="entry name" value="ZINC_FINGER_C2H2_2"/>
    <property type="match status" value="4"/>
</dbReference>
<keyword evidence="3 7" id="KW-0863">Zinc-finger</keyword>
<keyword evidence="8" id="KW-0732">Signal</keyword>
<keyword evidence="2" id="KW-0677">Repeat</keyword>
<dbReference type="SMART" id="SM00355">
    <property type="entry name" value="ZnF_C2H2"/>
    <property type="match status" value="5"/>
</dbReference>
<evidence type="ECO:0000259" key="9">
    <source>
        <dbReference type="PROSITE" id="PS50157"/>
    </source>
</evidence>
<proteinExistence type="inferred from homology"/>
<keyword evidence="11" id="KW-1185">Reference proteome</keyword>
<comment type="caution">
    <text evidence="10">The sequence shown here is derived from an EMBL/GenBank/DDBJ whole genome shotgun (WGS) entry which is preliminary data.</text>
</comment>
<dbReference type="GO" id="GO:0000978">
    <property type="term" value="F:RNA polymerase II cis-regulatory region sequence-specific DNA binding"/>
    <property type="evidence" value="ECO:0007669"/>
    <property type="project" value="TreeGrafter"/>
</dbReference>
<evidence type="ECO:0000256" key="5">
    <source>
        <dbReference type="ARBA" id="ARBA00023242"/>
    </source>
</evidence>
<evidence type="ECO:0000256" key="4">
    <source>
        <dbReference type="ARBA" id="ARBA00022833"/>
    </source>
</evidence>
<dbReference type="Proteomes" id="UP000324222">
    <property type="component" value="Unassembled WGS sequence"/>
</dbReference>
<feature type="domain" description="C2H2-type" evidence="9">
    <location>
        <begin position="159"/>
        <end position="187"/>
    </location>
</feature>
<keyword evidence="5" id="KW-0539">Nucleus</keyword>
<feature type="domain" description="C2H2-type" evidence="9">
    <location>
        <begin position="63"/>
        <end position="90"/>
    </location>
</feature>
<accession>A0A5B7CM31</accession>
<evidence type="ECO:0000313" key="11">
    <source>
        <dbReference type="Proteomes" id="UP000324222"/>
    </source>
</evidence>
<dbReference type="Gene3D" id="3.30.160.60">
    <property type="entry name" value="Classic Zinc Finger"/>
    <property type="match status" value="2"/>
</dbReference>
<dbReference type="PANTHER" id="PTHR24388">
    <property type="entry name" value="ZINC FINGER PROTEIN"/>
    <property type="match status" value="1"/>
</dbReference>
<keyword evidence="4" id="KW-0862">Zinc</keyword>
<dbReference type="GO" id="GO:0008270">
    <property type="term" value="F:zinc ion binding"/>
    <property type="evidence" value="ECO:0007669"/>
    <property type="project" value="UniProtKB-KW"/>
</dbReference>
<evidence type="ECO:0000256" key="6">
    <source>
        <dbReference type="ARBA" id="ARBA00037948"/>
    </source>
</evidence>
<evidence type="ECO:0000256" key="3">
    <source>
        <dbReference type="ARBA" id="ARBA00022771"/>
    </source>
</evidence>
<sequence>MSGVGSKWKDKGGILTQKPRGVCLLVVLFLAECVVWVEGDPGGGAPPFLLTESEEPAAPPAGWVCSTCGRGYASLAELRAHWSEHARGRHVCGVCGASYSVQSSLARHIRTDHAQRRKVFACPLCGSTFKHNFSRNLHLRTVHRLDIPNTKRGDGLELVKCPYCPRSYRHQNNLRTHIRCFHKGVRIPCPICHRGFTRWFTVRCHIAREHQNVDFSRPEALPAQLRRALYPPYPE</sequence>
<dbReference type="InterPro" id="IPR013087">
    <property type="entry name" value="Znf_C2H2_type"/>
</dbReference>
<evidence type="ECO:0000313" key="10">
    <source>
        <dbReference type="EMBL" id="MPC10480.1"/>
    </source>
</evidence>
<dbReference type="SUPFAM" id="SSF57667">
    <property type="entry name" value="beta-beta-alpha zinc fingers"/>
    <property type="match status" value="3"/>
</dbReference>
<dbReference type="PANTHER" id="PTHR24388:SF104">
    <property type="entry name" value="AT-RICH BINDING PROTEIN-RELATED"/>
    <property type="match status" value="1"/>
</dbReference>
<evidence type="ECO:0000256" key="7">
    <source>
        <dbReference type="PROSITE-ProRule" id="PRU00042"/>
    </source>
</evidence>
<dbReference type="AlphaFoldDB" id="A0A5B7CM31"/>
<comment type="similarity">
    <text evidence="6">Belongs to the snail C2H2-type zinc-finger protein family.</text>
</comment>
<keyword evidence="1" id="KW-0479">Metal-binding</keyword>
<dbReference type="InterPro" id="IPR036236">
    <property type="entry name" value="Znf_C2H2_sf"/>
</dbReference>
<evidence type="ECO:0000256" key="8">
    <source>
        <dbReference type="SAM" id="SignalP"/>
    </source>
</evidence>
<protein>
    <submittedName>
        <fullName evidence="10">Zinc finger and BTB domain-containing protein 49</fullName>
    </submittedName>
</protein>
<dbReference type="OrthoDB" id="6359816at2759"/>
<dbReference type="InterPro" id="IPR008598">
    <property type="entry name" value="Di19_Zn-bd"/>
</dbReference>
<name>A0A5B7CM31_PORTR</name>
<reference evidence="10 11" key="1">
    <citation type="submission" date="2019-05" db="EMBL/GenBank/DDBJ databases">
        <title>Another draft genome of Portunus trituberculatus and its Hox gene families provides insights of decapod evolution.</title>
        <authorList>
            <person name="Jeong J.-H."/>
            <person name="Song I."/>
            <person name="Kim S."/>
            <person name="Choi T."/>
            <person name="Kim D."/>
            <person name="Ryu S."/>
            <person name="Kim W."/>
        </authorList>
    </citation>
    <scope>NUCLEOTIDE SEQUENCE [LARGE SCALE GENOMIC DNA]</scope>
    <source>
        <tissue evidence="10">Muscle</tissue>
    </source>
</reference>
<evidence type="ECO:0000256" key="2">
    <source>
        <dbReference type="ARBA" id="ARBA00022737"/>
    </source>
</evidence>
<evidence type="ECO:0000256" key="1">
    <source>
        <dbReference type="ARBA" id="ARBA00022723"/>
    </source>
</evidence>
<dbReference type="EMBL" id="VSRR010000119">
    <property type="protein sequence ID" value="MPC10480.1"/>
    <property type="molecule type" value="Genomic_DNA"/>
</dbReference>
<dbReference type="PROSITE" id="PS00028">
    <property type="entry name" value="ZINC_FINGER_C2H2_1"/>
    <property type="match status" value="5"/>
</dbReference>